<evidence type="ECO:0000313" key="2">
    <source>
        <dbReference type="Proteomes" id="UP000659047"/>
    </source>
</evidence>
<dbReference type="RefSeq" id="WP_238713303.1">
    <property type="nucleotide sequence ID" value="NZ_JAEPBH010000014.1"/>
</dbReference>
<accession>A0A8K0XZ04</accession>
<name>A0A8K0XZ04_9ENTR</name>
<dbReference type="SUPFAM" id="SSF54637">
    <property type="entry name" value="Thioesterase/thiol ester dehydrase-isomerase"/>
    <property type="match status" value="1"/>
</dbReference>
<organism evidence="1 2">
    <name type="scientific">Tenebrionibacter intestinalis</name>
    <dbReference type="NCBI Taxonomy" id="2799638"/>
    <lineage>
        <taxon>Bacteria</taxon>
        <taxon>Pseudomonadati</taxon>
        <taxon>Pseudomonadota</taxon>
        <taxon>Gammaproteobacteria</taxon>
        <taxon>Enterobacterales</taxon>
        <taxon>Enterobacteriaceae</taxon>
        <taxon>Tenebrionibacter/Tenebrionicola group</taxon>
        <taxon>Tenebrionibacter</taxon>
    </lineage>
</organism>
<dbReference type="EMBL" id="JAEPBH010000014">
    <property type="protein sequence ID" value="MBK4715084.1"/>
    <property type="molecule type" value="Genomic_DNA"/>
</dbReference>
<evidence type="ECO:0000313" key="1">
    <source>
        <dbReference type="EMBL" id="MBK4715084.1"/>
    </source>
</evidence>
<gene>
    <name evidence="1" type="ORF">JJB97_07025</name>
</gene>
<reference evidence="1" key="1">
    <citation type="submission" date="2021-01" db="EMBL/GenBank/DDBJ databases">
        <title>Intestinitalea alba gen. nov., sp. nov., a novel genus of the family Enterobacteriaceae, isolated from the gut of the plastic-eating mealworm Tenebrio molitor L.</title>
        <authorList>
            <person name="Yang Y."/>
        </authorList>
    </citation>
    <scope>NUCLEOTIDE SEQUENCE</scope>
    <source>
        <strain evidence="1">BIT-L3</strain>
    </source>
</reference>
<dbReference type="Proteomes" id="UP000659047">
    <property type="component" value="Unassembled WGS sequence"/>
</dbReference>
<dbReference type="InterPro" id="IPR029069">
    <property type="entry name" value="HotDog_dom_sf"/>
</dbReference>
<sequence length="255" mass="27979">MRTLVYTPDDARRWAAFSGDYNPVHFDKTRGALSIHGMRALLDVKRFIEPAAPAAQWLKCMVRMRRPLWYGASYSLEADEKRAAAASVIDPAMAQTCLSCQLTAHHAADETAAASQSVLSVDDIAALERAFTPLLAQATRWQFLDALLFRHLIHDAALLRQDVIASCLPPGASLEKIFSQCQVVQTHQELVFHRSLLLPWQSGTFTHALKIDVLPALVVGDIKSGAVVRIAAAIREENMTISNAITLKIGLLAAN</sequence>
<dbReference type="AlphaFoldDB" id="A0A8K0XZ04"/>
<proteinExistence type="predicted"/>
<dbReference type="Gene3D" id="3.10.129.10">
    <property type="entry name" value="Hotdog Thioesterase"/>
    <property type="match status" value="1"/>
</dbReference>
<comment type="caution">
    <text evidence="1">The sequence shown here is derived from an EMBL/GenBank/DDBJ whole genome shotgun (WGS) entry which is preliminary data.</text>
</comment>
<keyword evidence="2" id="KW-1185">Reference proteome</keyword>
<protein>
    <submittedName>
        <fullName evidence="1">Protein dehydratase</fullName>
    </submittedName>
</protein>